<name>A0AAN8KBB8_PATCE</name>
<evidence type="ECO:0000256" key="2">
    <source>
        <dbReference type="ARBA" id="ARBA00004496"/>
    </source>
</evidence>
<keyword evidence="12" id="KW-0539">Nucleus</keyword>
<dbReference type="PANTHER" id="PTHR14741">
    <property type="entry name" value="S-ADENOSYLMETHIONINE-DEPENDENT METHYLTRANSFERASE RELATED"/>
    <property type="match status" value="1"/>
</dbReference>
<feature type="compositionally biased region" description="Polar residues" evidence="23">
    <location>
        <begin position="80"/>
        <end position="92"/>
    </location>
</feature>
<evidence type="ECO:0000256" key="21">
    <source>
        <dbReference type="ARBA" id="ARBA00079339"/>
    </source>
</evidence>
<evidence type="ECO:0000256" key="3">
    <source>
        <dbReference type="ARBA" id="ARBA00004604"/>
    </source>
</evidence>
<dbReference type="GO" id="GO:0005730">
    <property type="term" value="C:nucleolus"/>
    <property type="evidence" value="ECO:0007669"/>
    <property type="project" value="UniProtKB-SubCell"/>
</dbReference>
<feature type="compositionally biased region" description="Polar residues" evidence="23">
    <location>
        <begin position="246"/>
        <end position="265"/>
    </location>
</feature>
<dbReference type="InterPro" id="IPR029063">
    <property type="entry name" value="SAM-dependent_MTases_sf"/>
</dbReference>
<dbReference type="CDD" id="cd02440">
    <property type="entry name" value="AdoMet_MTases"/>
    <property type="match status" value="1"/>
</dbReference>
<feature type="compositionally biased region" description="Polar residues" evidence="23">
    <location>
        <begin position="273"/>
        <end position="282"/>
    </location>
</feature>
<keyword evidence="5" id="KW-0963">Cytoplasm</keyword>
<proteinExistence type="inferred from homology"/>
<evidence type="ECO:0000256" key="1">
    <source>
        <dbReference type="ARBA" id="ARBA00004408"/>
    </source>
</evidence>
<evidence type="ECO:0000256" key="9">
    <source>
        <dbReference type="ARBA" id="ARBA00022691"/>
    </source>
</evidence>
<evidence type="ECO:0000313" key="25">
    <source>
        <dbReference type="Proteomes" id="UP001347796"/>
    </source>
</evidence>
<dbReference type="EMBL" id="JAZGQO010000001">
    <property type="protein sequence ID" value="KAK6195414.1"/>
    <property type="molecule type" value="Genomic_DNA"/>
</dbReference>
<dbReference type="SUPFAM" id="SSF53335">
    <property type="entry name" value="S-adenosyl-L-methionine-dependent methyltransferases"/>
    <property type="match status" value="1"/>
</dbReference>
<keyword evidence="6" id="KW-0597">Phosphoprotein</keyword>
<organism evidence="24 25">
    <name type="scientific">Patella caerulea</name>
    <name type="common">Rayed Mediterranean limpet</name>
    <dbReference type="NCBI Taxonomy" id="87958"/>
    <lineage>
        <taxon>Eukaryota</taxon>
        <taxon>Metazoa</taxon>
        <taxon>Spiralia</taxon>
        <taxon>Lophotrochozoa</taxon>
        <taxon>Mollusca</taxon>
        <taxon>Gastropoda</taxon>
        <taxon>Patellogastropoda</taxon>
        <taxon>Patelloidea</taxon>
        <taxon>Patellidae</taxon>
        <taxon>Patella</taxon>
    </lineage>
</organism>
<evidence type="ECO:0000256" key="18">
    <source>
        <dbReference type="ARBA" id="ARBA00049790"/>
    </source>
</evidence>
<dbReference type="AlphaFoldDB" id="A0AAN8KBB8"/>
<gene>
    <name evidence="24" type="ORF">SNE40_000851</name>
</gene>
<comment type="function">
    <text evidence="19">Catalyzes the 2 serial methylation steps for the conversion of the 7-monomethylguanosine (m(7)G) caps of snRNAs and snoRNAs to a 2,2,7-trimethylguanosine (m(2,2,7)G) cap structure. The enzyme is specific for guanine, and N7 methylation must precede N2 methylation. Hypermethylation of the m7G cap of U snRNAs leads to their concentration in nuclear foci, their colocalization with coilin and the formation of canonical Cajal bodies (CBs). Plays a role in transcriptional regulation.</text>
</comment>
<comment type="similarity">
    <text evidence="13">Belongs to the methyltransferase superfamily. Trimethylguanosine synthase family.</text>
</comment>
<dbReference type="Gene3D" id="3.40.50.150">
    <property type="entry name" value="Vaccinia Virus protein VP39"/>
    <property type="match status" value="1"/>
</dbReference>
<dbReference type="GO" id="GO:0005737">
    <property type="term" value="C:cytoplasm"/>
    <property type="evidence" value="ECO:0007669"/>
    <property type="project" value="UniProtKB-SubCell"/>
</dbReference>
<evidence type="ECO:0000256" key="13">
    <source>
        <dbReference type="ARBA" id="ARBA00025783"/>
    </source>
</evidence>
<evidence type="ECO:0000313" key="24">
    <source>
        <dbReference type="EMBL" id="KAK6195414.1"/>
    </source>
</evidence>
<dbReference type="GO" id="GO:0071164">
    <property type="term" value="F:RNA cap trimethylguanosine synthase activity"/>
    <property type="evidence" value="ECO:0007669"/>
    <property type="project" value="TreeGrafter"/>
</dbReference>
<evidence type="ECO:0000256" key="7">
    <source>
        <dbReference type="ARBA" id="ARBA00022603"/>
    </source>
</evidence>
<accession>A0AAN8KBB8</accession>
<comment type="catalytic activity">
    <reaction evidence="15">
        <text>a 5'-end (N(7)-methyl 5'-triphosphoguanosine)-ribonucleoside in snoRNA + S-adenosyl-L-methionine = a 5'-end (N(2),N(7)-dimethyl 5'-triphosphoguanosine)-ribonucleoside in snoRNA + S-adenosyl-L-homocysteine + H(+)</text>
        <dbReference type="Rhea" id="RHEA:78475"/>
        <dbReference type="Rhea" id="RHEA-COMP:19086"/>
        <dbReference type="Rhea" id="RHEA-COMP:19088"/>
        <dbReference type="ChEBI" id="CHEBI:15378"/>
        <dbReference type="ChEBI" id="CHEBI:57856"/>
        <dbReference type="ChEBI" id="CHEBI:59789"/>
        <dbReference type="ChEBI" id="CHEBI:156461"/>
        <dbReference type="ChEBI" id="CHEBI:172880"/>
    </reaction>
    <physiologicalReaction direction="left-to-right" evidence="15">
        <dbReference type="Rhea" id="RHEA:78476"/>
    </physiologicalReaction>
</comment>
<comment type="subunit">
    <text evidence="20">May form homooligomers. Interacts with CREBBP/CBP, EED/WAIT1, EP300/P300, NCOA6/PRIP, PPARBP/PBP and SMN.</text>
</comment>
<evidence type="ECO:0000256" key="11">
    <source>
        <dbReference type="ARBA" id="ARBA00023163"/>
    </source>
</evidence>
<evidence type="ECO:0000256" key="20">
    <source>
        <dbReference type="ARBA" id="ARBA00064494"/>
    </source>
</evidence>
<dbReference type="InterPro" id="IPR019012">
    <property type="entry name" value="RNA_cap_Gua-N2-MeTrfase"/>
</dbReference>
<dbReference type="FunFam" id="3.40.50.150:FF:000066">
    <property type="entry name" value="Trimethylguanosine synthase 1"/>
    <property type="match status" value="1"/>
</dbReference>
<dbReference type="PANTHER" id="PTHR14741:SF32">
    <property type="entry name" value="TRIMETHYLGUANOSINE SYNTHASE"/>
    <property type="match status" value="1"/>
</dbReference>
<keyword evidence="8" id="KW-0808">Transferase</keyword>
<evidence type="ECO:0000256" key="15">
    <source>
        <dbReference type="ARBA" id="ARBA00048740"/>
    </source>
</evidence>
<feature type="compositionally biased region" description="Acidic residues" evidence="23">
    <location>
        <begin position="55"/>
        <end position="65"/>
    </location>
</feature>
<dbReference type="GO" id="GO:0015030">
    <property type="term" value="C:Cajal body"/>
    <property type="evidence" value="ECO:0007669"/>
    <property type="project" value="UniProtKB-SubCell"/>
</dbReference>
<evidence type="ECO:0000256" key="16">
    <source>
        <dbReference type="ARBA" id="ARBA00048763"/>
    </source>
</evidence>
<keyword evidence="10" id="KW-0805">Transcription regulation</keyword>
<comment type="catalytic activity">
    <reaction evidence="16">
        <text>a 5'-end (N(2),N(7)-dimethyl 5'-triphosphoguanosine)-ribonucleoside in snRNA + S-adenosyl-L-methionine = a 5'-end (N(2),N(2),N(7)-trimethyl 5'-triphosphoguanosine)-ribonucleoside in snRNA + S-adenosyl-L-homocysteine + H(+)</text>
        <dbReference type="Rhea" id="RHEA:78479"/>
        <dbReference type="Rhea" id="RHEA-COMP:19087"/>
        <dbReference type="Rhea" id="RHEA-COMP:19089"/>
        <dbReference type="ChEBI" id="CHEBI:15378"/>
        <dbReference type="ChEBI" id="CHEBI:57856"/>
        <dbReference type="ChEBI" id="CHEBI:59789"/>
        <dbReference type="ChEBI" id="CHEBI:167623"/>
        <dbReference type="ChEBI" id="CHEBI:172880"/>
    </reaction>
    <physiologicalReaction direction="left-to-right" evidence="16">
        <dbReference type="Rhea" id="RHEA:78480"/>
    </physiologicalReaction>
</comment>
<evidence type="ECO:0000256" key="8">
    <source>
        <dbReference type="ARBA" id="ARBA00022679"/>
    </source>
</evidence>
<evidence type="ECO:0000256" key="23">
    <source>
        <dbReference type="SAM" id="MobiDB-lite"/>
    </source>
</evidence>
<dbReference type="Proteomes" id="UP001347796">
    <property type="component" value="Unassembled WGS sequence"/>
</dbReference>
<protein>
    <recommendedName>
        <fullName evidence="4">Trimethylguanosine synthase</fullName>
    </recommendedName>
    <alternativeName>
        <fullName evidence="18">Cap-specific guanine-N(2) methyltransferase</fullName>
    </alternativeName>
    <alternativeName>
        <fullName evidence="21">Nuclear receptor coactivator 6-interacting protein</fullName>
    </alternativeName>
    <alternativeName>
        <fullName evidence="22">PRIP-interacting protein with methyltransferase motif</fullName>
    </alternativeName>
</protein>
<evidence type="ECO:0000256" key="14">
    <source>
        <dbReference type="ARBA" id="ARBA00047418"/>
    </source>
</evidence>
<reference evidence="24 25" key="1">
    <citation type="submission" date="2024-01" db="EMBL/GenBank/DDBJ databases">
        <title>The genome of the rayed Mediterranean limpet Patella caerulea (Linnaeus, 1758).</title>
        <authorList>
            <person name="Anh-Thu Weber A."/>
            <person name="Halstead-Nussloch G."/>
        </authorList>
    </citation>
    <scope>NUCLEOTIDE SEQUENCE [LARGE SCALE GENOMIC DNA]</scope>
    <source>
        <strain evidence="24">AATW-2023a</strain>
        <tissue evidence="24">Whole specimen</tissue>
    </source>
</reference>
<feature type="region of interest" description="Disordered" evidence="23">
    <location>
        <begin position="55"/>
        <end position="110"/>
    </location>
</feature>
<evidence type="ECO:0000256" key="4">
    <source>
        <dbReference type="ARBA" id="ARBA00018517"/>
    </source>
</evidence>
<keyword evidence="7" id="KW-0489">Methyltransferase</keyword>
<keyword evidence="25" id="KW-1185">Reference proteome</keyword>
<evidence type="ECO:0000256" key="10">
    <source>
        <dbReference type="ARBA" id="ARBA00023015"/>
    </source>
</evidence>
<evidence type="ECO:0000256" key="6">
    <source>
        <dbReference type="ARBA" id="ARBA00022553"/>
    </source>
</evidence>
<comment type="subcellular location">
    <subcellularLocation>
        <location evidence="2">Cytoplasm</location>
    </subcellularLocation>
    <subcellularLocation>
        <location evidence="1">Nucleus</location>
        <location evidence="1">Cajal body</location>
    </subcellularLocation>
    <subcellularLocation>
        <location evidence="3">Nucleus</location>
        <location evidence="3">Nucleolus</location>
    </subcellularLocation>
</comment>
<keyword evidence="11" id="KW-0804">Transcription</keyword>
<dbReference type="Pfam" id="PF09445">
    <property type="entry name" value="Methyltransf_15"/>
    <property type="match status" value="1"/>
</dbReference>
<evidence type="ECO:0000256" key="5">
    <source>
        <dbReference type="ARBA" id="ARBA00022490"/>
    </source>
</evidence>
<feature type="compositionally biased region" description="Basic and acidic residues" evidence="23">
    <location>
        <begin position="66"/>
        <end position="79"/>
    </location>
</feature>
<evidence type="ECO:0000256" key="22">
    <source>
        <dbReference type="ARBA" id="ARBA00081504"/>
    </source>
</evidence>
<comment type="caution">
    <text evidence="24">The sequence shown here is derived from an EMBL/GenBank/DDBJ whole genome shotgun (WGS) entry which is preliminary data.</text>
</comment>
<keyword evidence="9" id="KW-0949">S-adenosyl-L-methionine</keyword>
<sequence length="982" mass="111988">MCYRWSHLAEVKLYQNNFNHEIKEDIAVECHCTRAFISDHDLYKMAFQYVEEDTLNTDESNDSETDSIKEGQKGEEIPSKKSQNIDSDSVTNDGEIGDKDELQNEEEENENEAIKMMKTMGLPSTFGKQSESISWVSSGNTKKKKKKKKKNRITKVEPEDKTEMCENCDDLVEFEDSNTNSAVNGHVLEDVDALFQAYWTQYGETLLWQNWLAKYPDYMDKENFSGIPVPVFEVEVASEDTDFQQNIDNVENSPNDPLVSSSESDINSHKEGSPTSSDNLSEMKNSKNNILIKSIENSKSSVTIKKTFYTNNPSGVEDNSKGDHVSEKWDLSPEAIKNTMSRRREITQILNNVEPESEEVMSNTANKNNEIVHMMHSYATISPPTDCDTGEIYQEKGPESESDMNCDQSEESYQEQWTNIWNEHCTEIYWYHYNQFLVSFSKQDKSANISARELNNEVVTRELNNEVVTHVLNENTLKHLNDDLHLEETPGHELNEELSHQDLIDETADHDLDVETPNQYLVGKTLIHNFETDEPHKDFDDTCNHEFDDTETPNQDFDNTETLNQDFDSPEDTLIPDFDNTVTPNQDSNDGVTKKLSNIHNTLQSWGYSISKYESEGEMKSYITKGHVTYKEKQVKQQTKKLNLGKKPSRLKNDQEGECPAPVAGGKMLETAKEFEKIQYLNEADNLSSPMLSADNDNTDVIPVKMIKTEEISKDGDRNESCSNFDPKCEETYEKLKPNPNEDDSVLNQIEKTTKKKSKHKKRKLIPAPAEIAEDEELCKYWAQRYRLFSRFDDGITLDRESWFSVTPEKIAEHIAERCQCDLIIDAFCGAGGNTIQFAFYCERVIAIDLDPVKIELARQNARVYGVEDRIQFIVGDYLTLASSLKADVVFLSPPWGGPDYLCADSYDLNNMGGLDCNAIFEKSKKITENIALFVPRNTILDQLTLLAGPGGKVEIEQNILNTKLKTITAYYGQLCLRQDGD</sequence>
<comment type="catalytic activity">
    <reaction evidence="14">
        <text>a 5'-end (N(2),N(7)-dimethyl 5'-triphosphoguanosine)-ribonucleoside in snoRNA + S-adenosyl-L-methionine = a 5'-end (N(2),N(2),N(7)-trimethyl 5'-triphosphoguanosine)-ribonucleoside in snoRNA + S-adenosyl-L-homocysteine + H(+)</text>
        <dbReference type="Rhea" id="RHEA:78507"/>
        <dbReference type="Rhea" id="RHEA-COMP:19088"/>
        <dbReference type="Rhea" id="RHEA-COMP:19090"/>
        <dbReference type="ChEBI" id="CHEBI:15378"/>
        <dbReference type="ChEBI" id="CHEBI:57856"/>
        <dbReference type="ChEBI" id="CHEBI:59789"/>
        <dbReference type="ChEBI" id="CHEBI:167623"/>
        <dbReference type="ChEBI" id="CHEBI:172880"/>
    </reaction>
    <physiologicalReaction direction="left-to-right" evidence="14">
        <dbReference type="Rhea" id="RHEA:78508"/>
    </physiologicalReaction>
</comment>
<evidence type="ECO:0000256" key="17">
    <source>
        <dbReference type="ARBA" id="ARBA00049075"/>
    </source>
</evidence>
<comment type="catalytic activity">
    <reaction evidence="17">
        <text>a 5'-end (N(7)-methyl 5'-triphosphoguanosine)-ribonucleoside in snRNA + S-adenosyl-L-methionine = a 5'-end (N(2),N(7)-dimethyl 5'-triphosphoguanosine)-ribonucleoside in snRNA + S-adenosyl-L-homocysteine + H(+)</text>
        <dbReference type="Rhea" id="RHEA:78471"/>
        <dbReference type="Rhea" id="RHEA-COMP:19085"/>
        <dbReference type="Rhea" id="RHEA-COMP:19087"/>
        <dbReference type="ChEBI" id="CHEBI:15378"/>
        <dbReference type="ChEBI" id="CHEBI:57856"/>
        <dbReference type="ChEBI" id="CHEBI:59789"/>
        <dbReference type="ChEBI" id="CHEBI:156461"/>
        <dbReference type="ChEBI" id="CHEBI:172880"/>
    </reaction>
    <physiologicalReaction direction="left-to-right" evidence="17">
        <dbReference type="Rhea" id="RHEA:78472"/>
    </physiologicalReaction>
</comment>
<evidence type="ECO:0000256" key="19">
    <source>
        <dbReference type="ARBA" id="ARBA00057179"/>
    </source>
</evidence>
<feature type="region of interest" description="Disordered" evidence="23">
    <location>
        <begin position="246"/>
        <end position="282"/>
    </location>
</feature>
<evidence type="ECO:0000256" key="12">
    <source>
        <dbReference type="ARBA" id="ARBA00023242"/>
    </source>
</evidence>